<dbReference type="EMBL" id="CAEZXO010000009">
    <property type="protein sequence ID" value="CAB4701261.1"/>
    <property type="molecule type" value="Genomic_DNA"/>
</dbReference>
<dbReference type="EMBL" id="CAFBQX010000006">
    <property type="protein sequence ID" value="CAB5074099.1"/>
    <property type="molecule type" value="Genomic_DNA"/>
</dbReference>
<evidence type="ECO:0000313" key="6">
    <source>
        <dbReference type="EMBL" id="CAB4856424.1"/>
    </source>
</evidence>
<organism evidence="7">
    <name type="scientific">freshwater metagenome</name>
    <dbReference type="NCBI Taxonomy" id="449393"/>
    <lineage>
        <taxon>unclassified sequences</taxon>
        <taxon>metagenomes</taxon>
        <taxon>ecological metagenomes</taxon>
    </lineage>
</organism>
<evidence type="ECO:0000313" key="1">
    <source>
        <dbReference type="EMBL" id="CAB4343734.1"/>
    </source>
</evidence>
<sequence>MQLSTHKFTIALCAVHSHTHSYKATTNRAAKRTAWYPAFSEMATWSSIR</sequence>
<evidence type="ECO:0000313" key="8">
    <source>
        <dbReference type="EMBL" id="CAB4978085.1"/>
    </source>
</evidence>
<evidence type="ECO:0000313" key="7">
    <source>
        <dbReference type="EMBL" id="CAB4936059.1"/>
    </source>
</evidence>
<dbReference type="AlphaFoldDB" id="A0A6J7IYV4"/>
<dbReference type="EMBL" id="CAEZZW010000009">
    <property type="protein sequence ID" value="CAB4787842.1"/>
    <property type="molecule type" value="Genomic_DNA"/>
</dbReference>
<evidence type="ECO:0000313" key="4">
    <source>
        <dbReference type="EMBL" id="CAB4787842.1"/>
    </source>
</evidence>
<evidence type="ECO:0000313" key="2">
    <source>
        <dbReference type="EMBL" id="CAB4701261.1"/>
    </source>
</evidence>
<dbReference type="EMBL" id="CAFBLD010000001">
    <property type="protein sequence ID" value="CAB4856424.1"/>
    <property type="molecule type" value="Genomic_DNA"/>
</dbReference>
<dbReference type="EMBL" id="CAESAE010000008">
    <property type="protein sequence ID" value="CAB4343734.1"/>
    <property type="molecule type" value="Genomic_DNA"/>
</dbReference>
<dbReference type="EMBL" id="CAFABH010000009">
    <property type="protein sequence ID" value="CAB4827100.1"/>
    <property type="molecule type" value="Genomic_DNA"/>
</dbReference>
<proteinExistence type="predicted"/>
<dbReference type="EMBL" id="CAFBOC010000009">
    <property type="protein sequence ID" value="CAB4978085.1"/>
    <property type="molecule type" value="Genomic_DNA"/>
</dbReference>
<dbReference type="EMBL" id="CAEZYM010000001">
    <property type="protein sequence ID" value="CAB4714440.1"/>
    <property type="molecule type" value="Genomic_DNA"/>
</dbReference>
<protein>
    <submittedName>
        <fullName evidence="7">Unannotated protein</fullName>
    </submittedName>
</protein>
<gene>
    <name evidence="2" type="ORF">UFOPK2510_01328</name>
    <name evidence="3" type="ORF">UFOPK2718_00038</name>
    <name evidence="4" type="ORF">UFOPK2936_01420</name>
    <name evidence="5" type="ORF">UFOPK3174_00660</name>
    <name evidence="6" type="ORF">UFOPK3328_00197</name>
    <name evidence="7" type="ORF">UFOPK3779_00198</name>
    <name evidence="8" type="ORF">UFOPK3913_00944</name>
    <name evidence="1" type="ORF">UFOPK4107_01286</name>
    <name evidence="9" type="ORF">UFOPK4403_01044</name>
</gene>
<name>A0A6J7IYV4_9ZZZZ</name>
<evidence type="ECO:0000313" key="3">
    <source>
        <dbReference type="EMBL" id="CAB4714440.1"/>
    </source>
</evidence>
<evidence type="ECO:0000313" key="9">
    <source>
        <dbReference type="EMBL" id="CAB5074099.1"/>
    </source>
</evidence>
<dbReference type="EMBL" id="CAFBNH010000001">
    <property type="protein sequence ID" value="CAB4936059.1"/>
    <property type="molecule type" value="Genomic_DNA"/>
</dbReference>
<reference evidence="7" key="1">
    <citation type="submission" date="2020-05" db="EMBL/GenBank/DDBJ databases">
        <authorList>
            <person name="Chiriac C."/>
            <person name="Salcher M."/>
            <person name="Ghai R."/>
            <person name="Kavagutti S V."/>
        </authorList>
    </citation>
    <scope>NUCLEOTIDE SEQUENCE</scope>
</reference>
<evidence type="ECO:0000313" key="5">
    <source>
        <dbReference type="EMBL" id="CAB4827100.1"/>
    </source>
</evidence>
<accession>A0A6J7IYV4</accession>